<evidence type="ECO:0000313" key="12">
    <source>
        <dbReference type="Proteomes" id="UP000271241"/>
    </source>
</evidence>
<evidence type="ECO:0000259" key="10">
    <source>
        <dbReference type="Pfam" id="PF22782"/>
    </source>
</evidence>
<sequence length="260" mass="27722">MHRAIISHPAGSPLAVELDAAAAAVATIGDLQLRLATLTGIPIAEQRLTTAGGLTCEAERPLFACESAASTSNAVVYLALSMRLCGGKGGFGSELRKMGARLAAKKTTNFDSCRDLNGRRLKTVKRAKELADYMDGEKERTRAQKEKLKKKIAKGMKEAPPTTKHRFDDPAYFEDSSKIQDEVRRAVQEAIEQDSSAAPSTANDKGKAPESNDSCDSGRRANVSAAAFAMWDGEMADLSSSDESDSEETNSTKGSTASTN</sequence>
<evidence type="ECO:0000256" key="8">
    <source>
        <dbReference type="ARBA" id="ARBA00023306"/>
    </source>
</evidence>
<dbReference type="InterPro" id="IPR053822">
    <property type="entry name" value="SDE2-like_dom"/>
</dbReference>
<feature type="compositionally biased region" description="Basic and acidic residues" evidence="9">
    <location>
        <begin position="165"/>
        <end position="187"/>
    </location>
</feature>
<reference evidence="12" key="1">
    <citation type="journal article" date="2018" name="Nat. Microbiol.">
        <title>Leveraging single-cell genomics to expand the fungal tree of life.</title>
        <authorList>
            <person name="Ahrendt S.R."/>
            <person name="Quandt C.A."/>
            <person name="Ciobanu D."/>
            <person name="Clum A."/>
            <person name="Salamov A."/>
            <person name="Andreopoulos B."/>
            <person name="Cheng J.F."/>
            <person name="Woyke T."/>
            <person name="Pelin A."/>
            <person name="Henrissat B."/>
            <person name="Reynolds N.K."/>
            <person name="Benny G.L."/>
            <person name="Smith M.E."/>
            <person name="James T.Y."/>
            <person name="Grigoriev I.V."/>
        </authorList>
    </citation>
    <scope>NUCLEOTIDE SEQUENCE [LARGE SCALE GENOMIC DNA]</scope>
    <source>
        <strain evidence="12">RSA 1356</strain>
    </source>
</reference>
<name>A0A4P9XP72_9FUNG</name>
<keyword evidence="12" id="KW-1185">Reference proteome</keyword>
<keyword evidence="5" id="KW-0507">mRNA processing</keyword>
<feature type="domain" description="SDE2-like" evidence="10">
    <location>
        <begin position="86"/>
        <end position="189"/>
    </location>
</feature>
<dbReference type="Pfam" id="PF22782">
    <property type="entry name" value="SDE2"/>
    <property type="match status" value="1"/>
</dbReference>
<evidence type="ECO:0000256" key="1">
    <source>
        <dbReference type="ARBA" id="ARBA00004123"/>
    </source>
</evidence>
<evidence type="ECO:0000256" key="3">
    <source>
        <dbReference type="ARBA" id="ARBA00008726"/>
    </source>
</evidence>
<feature type="compositionally biased region" description="Polar residues" evidence="9">
    <location>
        <begin position="193"/>
        <end position="203"/>
    </location>
</feature>
<dbReference type="GO" id="GO:0005634">
    <property type="term" value="C:nucleus"/>
    <property type="evidence" value="ECO:0007669"/>
    <property type="project" value="UniProtKB-SubCell"/>
</dbReference>
<feature type="region of interest" description="Disordered" evidence="9">
    <location>
        <begin position="152"/>
        <end position="220"/>
    </location>
</feature>
<dbReference type="Gene3D" id="3.10.20.90">
    <property type="entry name" value="Phosphatidylinositol 3-kinase Catalytic Subunit, Chain A, domain 1"/>
    <property type="match status" value="1"/>
</dbReference>
<comment type="subcellular location">
    <subcellularLocation>
        <location evidence="2">Cytoplasm</location>
    </subcellularLocation>
    <subcellularLocation>
        <location evidence="1">Nucleus</location>
    </subcellularLocation>
</comment>
<comment type="similarity">
    <text evidence="3">Belongs to the SDE2 family.</text>
</comment>
<dbReference type="InterPro" id="IPR051421">
    <property type="entry name" value="RNA_Proc_DNA_Dmg_Regulator"/>
</dbReference>
<evidence type="ECO:0000256" key="9">
    <source>
        <dbReference type="SAM" id="MobiDB-lite"/>
    </source>
</evidence>
<feature type="compositionally biased region" description="Polar residues" evidence="9">
    <location>
        <begin position="249"/>
        <end position="260"/>
    </location>
</feature>
<keyword evidence="6" id="KW-0508">mRNA splicing</keyword>
<evidence type="ECO:0000313" key="11">
    <source>
        <dbReference type="EMBL" id="RKP07662.1"/>
    </source>
</evidence>
<gene>
    <name evidence="11" type="ORF">THASP1DRAFT_30522</name>
</gene>
<dbReference type="GO" id="GO:0008380">
    <property type="term" value="P:RNA splicing"/>
    <property type="evidence" value="ECO:0007669"/>
    <property type="project" value="UniProtKB-KW"/>
</dbReference>
<dbReference type="GO" id="GO:0005737">
    <property type="term" value="C:cytoplasm"/>
    <property type="evidence" value="ECO:0007669"/>
    <property type="project" value="UniProtKB-SubCell"/>
</dbReference>
<keyword evidence="7" id="KW-0539">Nucleus</keyword>
<dbReference type="PANTHER" id="PTHR12786:SF1">
    <property type="entry name" value="SPLICING REGULATOR SDE2"/>
    <property type="match status" value="1"/>
</dbReference>
<protein>
    <submittedName>
        <fullName evidence="11">Telomere stability and silencing-domain-containing protein</fullName>
    </submittedName>
</protein>
<evidence type="ECO:0000256" key="2">
    <source>
        <dbReference type="ARBA" id="ARBA00004496"/>
    </source>
</evidence>
<organism evidence="11 12">
    <name type="scientific">Thamnocephalis sphaerospora</name>
    <dbReference type="NCBI Taxonomy" id="78915"/>
    <lineage>
        <taxon>Eukaryota</taxon>
        <taxon>Fungi</taxon>
        <taxon>Fungi incertae sedis</taxon>
        <taxon>Zoopagomycota</taxon>
        <taxon>Zoopagomycotina</taxon>
        <taxon>Zoopagomycetes</taxon>
        <taxon>Zoopagales</taxon>
        <taxon>Sigmoideomycetaceae</taxon>
        <taxon>Thamnocephalis</taxon>
    </lineage>
</organism>
<dbReference type="AlphaFoldDB" id="A0A4P9XP72"/>
<evidence type="ECO:0000256" key="7">
    <source>
        <dbReference type="ARBA" id="ARBA00023242"/>
    </source>
</evidence>
<dbReference type="PANTHER" id="PTHR12786">
    <property type="entry name" value="SPLICING FACTOR SF3A-RELATED"/>
    <property type="match status" value="1"/>
</dbReference>
<keyword evidence="4" id="KW-0963">Cytoplasm</keyword>
<feature type="region of interest" description="Disordered" evidence="9">
    <location>
        <begin position="234"/>
        <end position="260"/>
    </location>
</feature>
<dbReference type="GO" id="GO:0006397">
    <property type="term" value="P:mRNA processing"/>
    <property type="evidence" value="ECO:0007669"/>
    <property type="project" value="UniProtKB-KW"/>
</dbReference>
<keyword evidence="8" id="KW-0131">Cell cycle</keyword>
<dbReference type="OrthoDB" id="547031at2759"/>
<dbReference type="EMBL" id="KZ992688">
    <property type="protein sequence ID" value="RKP07662.1"/>
    <property type="molecule type" value="Genomic_DNA"/>
</dbReference>
<evidence type="ECO:0000256" key="5">
    <source>
        <dbReference type="ARBA" id="ARBA00022664"/>
    </source>
</evidence>
<evidence type="ECO:0000256" key="6">
    <source>
        <dbReference type="ARBA" id="ARBA00023187"/>
    </source>
</evidence>
<dbReference type="Proteomes" id="UP000271241">
    <property type="component" value="Unassembled WGS sequence"/>
</dbReference>
<evidence type="ECO:0000256" key="4">
    <source>
        <dbReference type="ARBA" id="ARBA00022490"/>
    </source>
</evidence>
<proteinExistence type="inferred from homology"/>
<dbReference type="STRING" id="78915.A0A4P9XP72"/>
<accession>A0A4P9XP72</accession>